<dbReference type="InterPro" id="IPR051397">
    <property type="entry name" value="Zn-ADH-like_protein"/>
</dbReference>
<reference evidence="2 3" key="1">
    <citation type="submission" date="2024-09" db="EMBL/GenBank/DDBJ databases">
        <authorList>
            <person name="Sun Q."/>
            <person name="Mori K."/>
        </authorList>
    </citation>
    <scope>NUCLEOTIDE SEQUENCE [LARGE SCALE GENOMIC DNA]</scope>
    <source>
        <strain evidence="2 3">CCM 7759</strain>
    </source>
</reference>
<dbReference type="InterPro" id="IPR014188">
    <property type="entry name" value="Acrylyl-CoA_reductase_AcuI"/>
</dbReference>
<evidence type="ECO:0000313" key="3">
    <source>
        <dbReference type="Proteomes" id="UP001589776"/>
    </source>
</evidence>
<dbReference type="InterPro" id="IPR013154">
    <property type="entry name" value="ADH-like_N"/>
</dbReference>
<dbReference type="PANTHER" id="PTHR43677:SF1">
    <property type="entry name" value="ACRYLYL-COA REDUCTASE ACUI-RELATED"/>
    <property type="match status" value="1"/>
</dbReference>
<dbReference type="SUPFAM" id="SSF51735">
    <property type="entry name" value="NAD(P)-binding Rossmann-fold domains"/>
    <property type="match status" value="1"/>
</dbReference>
<sequence length="338" mass="34970">MSAMGKAFVVTRNADNGSVTGKLRELAEHELPEGDVTVRVAWSGVNYKDALAASPNGRVVRSYPMVPGIDLAGIVIASRDARFREGDAVLATGYELGTGHYGGFAEIARLPGDWLVPLPAGLSLRDAALLGTAGFTAALSLHRLEEHGLRPQDGDAPVLVTGATGGVGSAAVAMLAARGYAVAAVTGKAPAHAYLSELGAQTVLAREALSPDAGDKRPLRKEQWAGAVDPVGGASLPALLGAIRYGGAVALSGLTGGADFAATVYPFILRGVSLLGIDSVYCPMPLRLRLWERLGTDLKPQRPDLLVHREIGLEQLPEAFGTLLAGGAQGRFLVKIGG</sequence>
<dbReference type="Gene3D" id="3.40.50.720">
    <property type="entry name" value="NAD(P)-binding Rossmann-like Domain"/>
    <property type="match status" value="1"/>
</dbReference>
<dbReference type="PANTHER" id="PTHR43677">
    <property type="entry name" value="SHORT-CHAIN DEHYDROGENASE/REDUCTASE"/>
    <property type="match status" value="1"/>
</dbReference>
<feature type="domain" description="Enoyl reductase (ER)" evidence="1">
    <location>
        <begin position="17"/>
        <end position="334"/>
    </location>
</feature>
<dbReference type="InterPro" id="IPR020843">
    <property type="entry name" value="ER"/>
</dbReference>
<evidence type="ECO:0000313" key="2">
    <source>
        <dbReference type="EMBL" id="MFC0214102.1"/>
    </source>
</evidence>
<keyword evidence="3" id="KW-1185">Reference proteome</keyword>
<dbReference type="SUPFAM" id="SSF50129">
    <property type="entry name" value="GroES-like"/>
    <property type="match status" value="1"/>
</dbReference>
<dbReference type="RefSeq" id="WP_377471441.1">
    <property type="nucleotide sequence ID" value="NZ_JBHLWN010000068.1"/>
</dbReference>
<dbReference type="NCBIfam" id="TIGR02823">
    <property type="entry name" value="oxido_YhdH"/>
    <property type="match status" value="1"/>
</dbReference>
<dbReference type="EMBL" id="JBHLWN010000068">
    <property type="protein sequence ID" value="MFC0214102.1"/>
    <property type="molecule type" value="Genomic_DNA"/>
</dbReference>
<gene>
    <name evidence="2" type="ORF">ACFFK0_16870</name>
</gene>
<accession>A0ABV6DNA0</accession>
<dbReference type="Pfam" id="PF08240">
    <property type="entry name" value="ADH_N"/>
    <property type="match status" value="1"/>
</dbReference>
<protein>
    <submittedName>
        <fullName evidence="2">Oxidoreductase</fullName>
    </submittedName>
</protein>
<comment type="caution">
    <text evidence="2">The sequence shown here is derived from an EMBL/GenBank/DDBJ whole genome shotgun (WGS) entry which is preliminary data.</text>
</comment>
<dbReference type="InterPro" id="IPR013149">
    <property type="entry name" value="ADH-like_C"/>
</dbReference>
<proteinExistence type="predicted"/>
<organism evidence="2 3">
    <name type="scientific">Paenibacillus chartarius</name>
    <dbReference type="NCBI Taxonomy" id="747481"/>
    <lineage>
        <taxon>Bacteria</taxon>
        <taxon>Bacillati</taxon>
        <taxon>Bacillota</taxon>
        <taxon>Bacilli</taxon>
        <taxon>Bacillales</taxon>
        <taxon>Paenibacillaceae</taxon>
        <taxon>Paenibacillus</taxon>
    </lineage>
</organism>
<dbReference type="Pfam" id="PF00107">
    <property type="entry name" value="ADH_zinc_N"/>
    <property type="match status" value="1"/>
</dbReference>
<dbReference type="InterPro" id="IPR036291">
    <property type="entry name" value="NAD(P)-bd_dom_sf"/>
</dbReference>
<dbReference type="InterPro" id="IPR011032">
    <property type="entry name" value="GroES-like_sf"/>
</dbReference>
<dbReference type="SMART" id="SM00829">
    <property type="entry name" value="PKS_ER"/>
    <property type="match status" value="1"/>
</dbReference>
<dbReference type="Gene3D" id="3.90.180.10">
    <property type="entry name" value="Medium-chain alcohol dehydrogenases, catalytic domain"/>
    <property type="match status" value="1"/>
</dbReference>
<evidence type="ECO:0000259" key="1">
    <source>
        <dbReference type="SMART" id="SM00829"/>
    </source>
</evidence>
<name>A0ABV6DNA0_9BACL</name>
<dbReference type="Proteomes" id="UP001589776">
    <property type="component" value="Unassembled WGS sequence"/>
</dbReference>